<organism evidence="5 6">
    <name type="scientific">Lentinula aciculospora</name>
    <dbReference type="NCBI Taxonomy" id="153920"/>
    <lineage>
        <taxon>Eukaryota</taxon>
        <taxon>Fungi</taxon>
        <taxon>Dikarya</taxon>
        <taxon>Basidiomycota</taxon>
        <taxon>Agaricomycotina</taxon>
        <taxon>Agaricomycetes</taxon>
        <taxon>Agaricomycetidae</taxon>
        <taxon>Agaricales</taxon>
        <taxon>Marasmiineae</taxon>
        <taxon>Omphalotaceae</taxon>
        <taxon>Lentinula</taxon>
    </lineage>
</organism>
<dbReference type="PANTHER" id="PTHR12482">
    <property type="entry name" value="LIPASE ROG1-RELATED-RELATED"/>
    <property type="match status" value="1"/>
</dbReference>
<dbReference type="PANTHER" id="PTHR12482:SF62">
    <property type="entry name" value="LIPASE ROG1-RELATED"/>
    <property type="match status" value="1"/>
</dbReference>
<feature type="transmembrane region" description="Helical" evidence="3">
    <location>
        <begin position="341"/>
        <end position="362"/>
    </location>
</feature>
<feature type="region of interest" description="Disordered" evidence="2">
    <location>
        <begin position="422"/>
        <end position="494"/>
    </location>
</feature>
<comment type="similarity">
    <text evidence="1">Belongs to the putative lipase ROG1 family.</text>
</comment>
<dbReference type="Pfam" id="PF05057">
    <property type="entry name" value="DUF676"/>
    <property type="match status" value="1"/>
</dbReference>
<keyword evidence="3" id="KW-1133">Transmembrane helix</keyword>
<feature type="compositionally biased region" description="Low complexity" evidence="2">
    <location>
        <begin position="443"/>
        <end position="469"/>
    </location>
</feature>
<feature type="compositionally biased region" description="Polar residues" evidence="2">
    <location>
        <begin position="541"/>
        <end position="559"/>
    </location>
</feature>
<name>A0A9W9DHL4_9AGAR</name>
<dbReference type="EMBL" id="JAOTPV010000032">
    <property type="protein sequence ID" value="KAJ4469573.1"/>
    <property type="molecule type" value="Genomic_DNA"/>
</dbReference>
<comment type="caution">
    <text evidence="5">The sequence shown here is derived from an EMBL/GenBank/DDBJ whole genome shotgun (WGS) entry which is preliminary data.</text>
</comment>
<dbReference type="Proteomes" id="UP001150266">
    <property type="component" value="Unassembled WGS sequence"/>
</dbReference>
<gene>
    <name evidence="5" type="ORF">J3R30DRAFT_3713796</name>
</gene>
<dbReference type="SUPFAM" id="SSF53474">
    <property type="entry name" value="alpha/beta-Hydrolases"/>
    <property type="match status" value="1"/>
</dbReference>
<dbReference type="OrthoDB" id="273452at2759"/>
<evidence type="ECO:0000256" key="2">
    <source>
        <dbReference type="SAM" id="MobiDB-lite"/>
    </source>
</evidence>
<evidence type="ECO:0000256" key="3">
    <source>
        <dbReference type="SAM" id="Phobius"/>
    </source>
</evidence>
<dbReference type="Gene3D" id="3.40.50.1820">
    <property type="entry name" value="alpha/beta hydrolase"/>
    <property type="match status" value="1"/>
</dbReference>
<reference evidence="5" key="1">
    <citation type="submission" date="2022-08" db="EMBL/GenBank/DDBJ databases">
        <title>A Global Phylogenomic Analysis of the Shiitake Genus Lentinula.</title>
        <authorList>
            <consortium name="DOE Joint Genome Institute"/>
            <person name="Sierra-Patev S."/>
            <person name="Min B."/>
            <person name="Naranjo-Ortiz M."/>
            <person name="Looney B."/>
            <person name="Konkel Z."/>
            <person name="Slot J.C."/>
            <person name="Sakamoto Y."/>
            <person name="Steenwyk J.L."/>
            <person name="Rokas A."/>
            <person name="Carro J."/>
            <person name="Camarero S."/>
            <person name="Ferreira P."/>
            <person name="Molpeceres G."/>
            <person name="Ruiz-Duenas F.J."/>
            <person name="Serrano A."/>
            <person name="Henrissat B."/>
            <person name="Drula E."/>
            <person name="Hughes K.W."/>
            <person name="Mata J.L."/>
            <person name="Ishikawa N.K."/>
            <person name="Vargas-Isla R."/>
            <person name="Ushijima S."/>
            <person name="Smith C.A."/>
            <person name="Ahrendt S."/>
            <person name="Andreopoulos W."/>
            <person name="He G."/>
            <person name="Labutti K."/>
            <person name="Lipzen A."/>
            <person name="Ng V."/>
            <person name="Riley R."/>
            <person name="Sandor L."/>
            <person name="Barry K."/>
            <person name="Martinez A.T."/>
            <person name="Xiao Y."/>
            <person name="Gibbons J.G."/>
            <person name="Terashima K."/>
            <person name="Grigoriev I.V."/>
            <person name="Hibbett D.S."/>
        </authorList>
    </citation>
    <scope>NUCLEOTIDE SEQUENCE</scope>
    <source>
        <strain evidence="5">JLM2183</strain>
    </source>
</reference>
<evidence type="ECO:0000313" key="6">
    <source>
        <dbReference type="Proteomes" id="UP001150266"/>
    </source>
</evidence>
<dbReference type="InterPro" id="IPR044294">
    <property type="entry name" value="Lipase-like"/>
</dbReference>
<protein>
    <submittedName>
        <fullName evidence="5">DUF676-domain-containing protein</fullName>
    </submittedName>
</protein>
<keyword evidence="3" id="KW-0812">Transmembrane</keyword>
<accession>A0A9W9DHL4</accession>
<dbReference type="InterPro" id="IPR029058">
    <property type="entry name" value="AB_hydrolase_fold"/>
</dbReference>
<evidence type="ECO:0000256" key="1">
    <source>
        <dbReference type="ARBA" id="ARBA00007920"/>
    </source>
</evidence>
<feature type="domain" description="DUF676" evidence="4">
    <location>
        <begin position="47"/>
        <end position="277"/>
    </location>
</feature>
<proteinExistence type="inferred from homology"/>
<evidence type="ECO:0000259" key="4">
    <source>
        <dbReference type="Pfam" id="PF05057"/>
    </source>
</evidence>
<evidence type="ECO:0000313" key="5">
    <source>
        <dbReference type="EMBL" id="KAJ4469573.1"/>
    </source>
</evidence>
<sequence length="601" mass="65865">MSSTSSTSPAGTSPLANSLTNAAATPVSVLPVLSNADTDNQTPVLVPVHLLVLVHGMWGQPGHLSEMARVAKETYEDKKEGKDEELRILLAEANREEGTYDGIDWCGERVVDEIVAEINVIQKTRKRVTKFSITGYSLGGLVSRYVVGILAQRGYFVVENTIGGQRNSNILMIPMNFNTIATPHIGLVRYSTLFSALAHRLGPKLLSRTGEQFYLKDEWVSATSDGDGESNIIAGRPLLDILSDPSPNLPFYNSLTLFKQIRIFANAVNDLTVPYVTAAMEEVDPFVDWVERGVQVEYDPRYKPLITSYTLDKSKSKPKPRPSAPLIPLPPFLIKPFPINLFIYSLLPLLAPLLFVLVFIRFTRATRRSRLRIRALEDTSKSKHVEDGFTHVMQAIGNFERRVERGIADAVVDTIDDPVGRSVSAAVGTSGTSTPLYGEDSGSDSPSLSVSTTTSPGPSTPKSSKSPSPSEHELTPLNLMANPNPKPSKNTPLLTPLQHTICKRLNTLPGLKKEIAFIDEFIGEKQDESTDFAIDVSTQSIESKHPASTTKHNKTNSNKPVPIPIPIRNSHAPIVSRDVRNFVHHRIGGGVLRAWAEGLVM</sequence>
<feature type="region of interest" description="Disordered" evidence="2">
    <location>
        <begin position="541"/>
        <end position="565"/>
    </location>
</feature>
<keyword evidence="3" id="KW-0472">Membrane</keyword>
<keyword evidence="6" id="KW-1185">Reference proteome</keyword>
<dbReference type="InterPro" id="IPR007751">
    <property type="entry name" value="DUF676_lipase-like"/>
</dbReference>
<dbReference type="AlphaFoldDB" id="A0A9W9DHL4"/>